<feature type="compositionally biased region" description="Polar residues" evidence="1">
    <location>
        <begin position="463"/>
        <end position="478"/>
    </location>
</feature>
<dbReference type="PANTHER" id="PTHR20916">
    <property type="entry name" value="CYSTEINE AND GLYCINE-RICH PROTEIN 2 BINDING PROTEIN"/>
    <property type="match status" value="1"/>
</dbReference>
<accession>X6MDS7</accession>
<feature type="transmembrane region" description="Helical" evidence="2">
    <location>
        <begin position="821"/>
        <end position="840"/>
    </location>
</feature>
<feature type="compositionally biased region" description="Basic and acidic residues" evidence="1">
    <location>
        <begin position="898"/>
        <end position="907"/>
    </location>
</feature>
<sequence>MDLISDSDEEDFGFEKDDDSGSNTSVSRTTNEENDEDVDVRVSRRRNQLSQTLSSESGYSSSEQGEHSSTDLYAYPYPTSSDDSWASLDSDECLQKIMVKMPANMLASQQKVVAKSRSPSLSPSQYSDHGEESVIEHECDEAAMDTKHISRVMDKFLDIVESFELVVLCENSNFSVPTELFINATRKKHTKEQEPMDSNDNDNNNNDNTNDGNDNNSNNDSENTNTNKSGNGGEFFPTKTNGLIEQASTVPAVTPSPLQSSDDDDDADADESGSDAGKMKASVRDFDSNSNNNNNNNNNNNSNNNNSNTESEDIPKYEQVAGVSLRVQRQGYDESKVIKSKSTKVLFHKTQQITPTQSTLLCLSSLSTFHLKEIKEREREQNLKNVPEYTYQICLCACWTKRKRERLKKANRKGDKHRTRNRNVFEKVSSQPTPLTSYKALSCKTLLLHDAGSNSNNNSNSSAGSVKEQQLPNTQPSQGGHRRRPKHTKESHKEHGKSQSAAIKIGDQIYVKRKGVAVVRYIDTTSSGSKKVLFGVELLNEDAIGEHDGTVNGKRLFQCPPQKGLLLTRHDFKPLHDVSKHNKKERNHALLFGNIVGDVFAERLKVARVENEERVKKLGPRDIGRVKQGWKGGDDEYGLDAHDDQSDFLQERLVSRNNSTQTWPSRYWQKRGWKGAEYNIDDNNDRGLLDERIPVPKKKKDPPAANPPKARSRNIRIQGISHKHLQSGPITSSQKLMQSRREMQKPKTMTPRASPSAREKDQRSRPNEQKTSSAKKPTKTDNRQSSTQNASHSVSNTSKNASQESTTPQNTKPADVREKKFGIYVYVYRFIYILFFCSVCHKKKGPRERKQNEKRQKVKKLNETEDSRDFLAERFLKPRSMTTESAVKAKTPRVTRVKRGEQNIEEK</sequence>
<feature type="compositionally biased region" description="Polar residues" evidence="1">
    <location>
        <begin position="238"/>
        <end position="259"/>
    </location>
</feature>
<feature type="compositionally biased region" description="Basic and acidic residues" evidence="1">
    <location>
        <begin position="683"/>
        <end position="694"/>
    </location>
</feature>
<feature type="region of interest" description="Disordered" evidence="1">
    <location>
        <begin position="678"/>
        <end position="813"/>
    </location>
</feature>
<feature type="compositionally biased region" description="Acidic residues" evidence="1">
    <location>
        <begin position="1"/>
        <end position="20"/>
    </location>
</feature>
<dbReference type="Pfam" id="PF01302">
    <property type="entry name" value="CAP_GLY"/>
    <property type="match status" value="1"/>
</dbReference>
<feature type="compositionally biased region" description="Low complexity" evidence="1">
    <location>
        <begin position="288"/>
        <end position="308"/>
    </location>
</feature>
<feature type="region of interest" description="Disordered" evidence="1">
    <location>
        <begin position="844"/>
        <end position="865"/>
    </location>
</feature>
<feature type="compositionally biased region" description="Low complexity" evidence="1">
    <location>
        <begin position="453"/>
        <end position="462"/>
    </location>
</feature>
<dbReference type="EMBL" id="ASPP01022667">
    <property type="protein sequence ID" value="ETO11195.1"/>
    <property type="molecule type" value="Genomic_DNA"/>
</dbReference>
<feature type="domain" description="CAP-Gly" evidence="3">
    <location>
        <begin position="524"/>
        <end position="568"/>
    </location>
</feature>
<comment type="caution">
    <text evidence="4">The sequence shown here is derived from an EMBL/GenBank/DDBJ whole genome shotgun (WGS) entry which is preliminary data.</text>
</comment>
<dbReference type="SUPFAM" id="SSF74924">
    <property type="entry name" value="Cap-Gly domain"/>
    <property type="match status" value="1"/>
</dbReference>
<evidence type="ECO:0000313" key="4">
    <source>
        <dbReference type="EMBL" id="ETO11195.1"/>
    </source>
</evidence>
<dbReference type="GO" id="GO:0004402">
    <property type="term" value="F:histone acetyltransferase activity"/>
    <property type="evidence" value="ECO:0007669"/>
    <property type="project" value="TreeGrafter"/>
</dbReference>
<keyword evidence="2" id="KW-0812">Transmembrane</keyword>
<dbReference type="Proteomes" id="UP000023152">
    <property type="component" value="Unassembled WGS sequence"/>
</dbReference>
<evidence type="ECO:0000256" key="2">
    <source>
        <dbReference type="SAM" id="Phobius"/>
    </source>
</evidence>
<feature type="compositionally biased region" description="Low complexity" evidence="1">
    <location>
        <begin position="49"/>
        <end position="63"/>
    </location>
</feature>
<feature type="compositionally biased region" description="Polar residues" evidence="1">
    <location>
        <begin position="783"/>
        <end position="812"/>
    </location>
</feature>
<dbReference type="Gene3D" id="2.30.30.190">
    <property type="entry name" value="CAP Gly-rich-like domain"/>
    <property type="match status" value="1"/>
</dbReference>
<feature type="region of interest" description="Disordered" evidence="1">
    <location>
        <begin position="187"/>
        <end position="312"/>
    </location>
</feature>
<dbReference type="AlphaFoldDB" id="X6MDS7"/>
<organism evidence="4 5">
    <name type="scientific">Reticulomyxa filosa</name>
    <dbReference type="NCBI Taxonomy" id="46433"/>
    <lineage>
        <taxon>Eukaryota</taxon>
        <taxon>Sar</taxon>
        <taxon>Rhizaria</taxon>
        <taxon>Retaria</taxon>
        <taxon>Foraminifera</taxon>
        <taxon>Monothalamids</taxon>
        <taxon>Reticulomyxidae</taxon>
        <taxon>Reticulomyxa</taxon>
    </lineage>
</organism>
<name>X6MDS7_RETFI</name>
<evidence type="ECO:0000313" key="5">
    <source>
        <dbReference type="Proteomes" id="UP000023152"/>
    </source>
</evidence>
<dbReference type="OrthoDB" id="5273213at2759"/>
<evidence type="ECO:0000259" key="3">
    <source>
        <dbReference type="PROSITE" id="PS50245"/>
    </source>
</evidence>
<keyword evidence="5" id="KW-1185">Reference proteome</keyword>
<feature type="region of interest" description="Disordered" evidence="1">
    <location>
        <begin position="1"/>
        <end position="75"/>
    </location>
</feature>
<dbReference type="PROSITE" id="PS50245">
    <property type="entry name" value="CAP_GLY_2"/>
    <property type="match status" value="1"/>
</dbReference>
<reference evidence="4 5" key="1">
    <citation type="journal article" date="2013" name="Curr. Biol.">
        <title>The Genome of the Foraminiferan Reticulomyxa filosa.</title>
        <authorList>
            <person name="Glockner G."/>
            <person name="Hulsmann N."/>
            <person name="Schleicher M."/>
            <person name="Noegel A.A."/>
            <person name="Eichinger L."/>
            <person name="Gallinger C."/>
            <person name="Pawlowski J."/>
            <person name="Sierra R."/>
            <person name="Euteneuer U."/>
            <person name="Pillet L."/>
            <person name="Moustafa A."/>
            <person name="Platzer M."/>
            <person name="Groth M."/>
            <person name="Szafranski K."/>
            <person name="Schliwa M."/>
        </authorList>
    </citation>
    <scope>NUCLEOTIDE SEQUENCE [LARGE SCALE GENOMIC DNA]</scope>
</reference>
<dbReference type="SMART" id="SM01052">
    <property type="entry name" value="CAP_GLY"/>
    <property type="match status" value="1"/>
</dbReference>
<feature type="compositionally biased region" description="Acidic residues" evidence="1">
    <location>
        <begin position="261"/>
        <end position="273"/>
    </location>
</feature>
<feature type="compositionally biased region" description="Basic and acidic residues" evidence="1">
    <location>
        <begin position="757"/>
        <end position="768"/>
    </location>
</feature>
<proteinExistence type="predicted"/>
<dbReference type="InterPro" id="IPR036859">
    <property type="entry name" value="CAP-Gly_dom_sf"/>
</dbReference>
<keyword evidence="2" id="KW-1133">Transmembrane helix</keyword>
<feature type="compositionally biased region" description="Basic residues" evidence="1">
    <location>
        <begin position="408"/>
        <end position="421"/>
    </location>
</feature>
<feature type="compositionally biased region" description="Polar residues" evidence="1">
    <location>
        <begin position="728"/>
        <end position="737"/>
    </location>
</feature>
<dbReference type="PANTHER" id="PTHR20916:SF26">
    <property type="entry name" value="CYSTEINE-RICH PROTEIN 2-BINDING PROTEIN"/>
    <property type="match status" value="1"/>
</dbReference>
<protein>
    <recommendedName>
        <fullName evidence="3">CAP-Gly domain-containing protein</fullName>
    </recommendedName>
</protein>
<evidence type="ECO:0000256" key="1">
    <source>
        <dbReference type="SAM" id="MobiDB-lite"/>
    </source>
</evidence>
<feature type="compositionally biased region" description="Low complexity" evidence="1">
    <location>
        <begin position="201"/>
        <end position="227"/>
    </location>
</feature>
<gene>
    <name evidence="4" type="ORF">RFI_26181</name>
</gene>
<dbReference type="InterPro" id="IPR000938">
    <property type="entry name" value="CAP-Gly_domain"/>
</dbReference>
<feature type="region of interest" description="Disordered" evidence="1">
    <location>
        <begin position="452"/>
        <end position="502"/>
    </location>
</feature>
<feature type="compositionally biased region" description="Basic and acidic residues" evidence="1">
    <location>
        <begin position="848"/>
        <end position="865"/>
    </location>
</feature>
<feature type="compositionally biased region" description="Basic residues" evidence="1">
    <location>
        <begin position="480"/>
        <end position="490"/>
    </location>
</feature>
<feature type="region of interest" description="Disordered" evidence="1">
    <location>
        <begin position="881"/>
        <end position="907"/>
    </location>
</feature>
<feature type="region of interest" description="Disordered" evidence="1">
    <location>
        <begin position="408"/>
        <end position="431"/>
    </location>
</feature>
<keyword evidence="2" id="KW-0472">Membrane</keyword>